<organism evidence="2 3">
    <name type="scientific">Naganishia liquefaciens</name>
    <dbReference type="NCBI Taxonomy" id="104408"/>
    <lineage>
        <taxon>Eukaryota</taxon>
        <taxon>Fungi</taxon>
        <taxon>Dikarya</taxon>
        <taxon>Basidiomycota</taxon>
        <taxon>Agaricomycotina</taxon>
        <taxon>Tremellomycetes</taxon>
        <taxon>Filobasidiales</taxon>
        <taxon>Filobasidiaceae</taxon>
        <taxon>Naganishia</taxon>
    </lineage>
</organism>
<dbReference type="GO" id="GO:0005762">
    <property type="term" value="C:mitochondrial large ribosomal subunit"/>
    <property type="evidence" value="ECO:0007669"/>
    <property type="project" value="TreeGrafter"/>
</dbReference>
<feature type="domain" description="Large ribosomal subunit protein mL46 N-terminal" evidence="1">
    <location>
        <begin position="41"/>
        <end position="99"/>
    </location>
</feature>
<dbReference type="SUPFAM" id="SSF55811">
    <property type="entry name" value="Nudix"/>
    <property type="match status" value="1"/>
</dbReference>
<dbReference type="Gene3D" id="3.90.79.10">
    <property type="entry name" value="Nucleoside Triphosphate Pyrophosphohydrolase"/>
    <property type="match status" value="1"/>
</dbReference>
<dbReference type="InterPro" id="IPR040008">
    <property type="entry name" value="Ribosomal_mL46"/>
</dbReference>
<protein>
    <recommendedName>
        <fullName evidence="1">Large ribosomal subunit protein mL46 N-terminal domain-containing protein</fullName>
    </recommendedName>
</protein>
<comment type="caution">
    <text evidence="2">The sequence shown here is derived from an EMBL/GenBank/DDBJ whole genome shotgun (WGS) entry which is preliminary data.</text>
</comment>
<evidence type="ECO:0000259" key="1">
    <source>
        <dbReference type="Pfam" id="PF11788"/>
    </source>
</evidence>
<gene>
    <name evidence="2" type="ORF">NliqN6_2168</name>
</gene>
<dbReference type="PANTHER" id="PTHR13124:SF12">
    <property type="entry name" value="LARGE RIBOSOMAL SUBUNIT PROTEIN ML46"/>
    <property type="match status" value="1"/>
</dbReference>
<dbReference type="AlphaFoldDB" id="A0A8H3YFJ8"/>
<dbReference type="InterPro" id="IPR015797">
    <property type="entry name" value="NUDIX_hydrolase-like_dom_sf"/>
</dbReference>
<dbReference type="EMBL" id="BLZA01000013">
    <property type="protein sequence ID" value="GHJ85766.1"/>
    <property type="molecule type" value="Genomic_DNA"/>
</dbReference>
<dbReference type="Proteomes" id="UP000620104">
    <property type="component" value="Unassembled WGS sequence"/>
</dbReference>
<accession>A0A8H3YFJ8</accession>
<dbReference type="OrthoDB" id="414075at2759"/>
<proteinExistence type="predicted"/>
<dbReference type="PANTHER" id="PTHR13124">
    <property type="entry name" value="39S RIBOSOMAL PROTEIN L46, MITOCHONDRIAL PRECURSOR-RELATED"/>
    <property type="match status" value="1"/>
</dbReference>
<reference evidence="2" key="1">
    <citation type="submission" date="2020-07" db="EMBL/GenBank/DDBJ databases">
        <title>Draft Genome Sequence of a Deep-Sea Yeast, Naganishia (Cryptococcus) liquefaciens strain N6.</title>
        <authorList>
            <person name="Han Y.W."/>
            <person name="Kajitani R."/>
            <person name="Morimoto H."/>
            <person name="Parhat M."/>
            <person name="Tsubouchi H."/>
            <person name="Bakenova O."/>
            <person name="Ogata M."/>
            <person name="Argunhan B."/>
            <person name="Aoki R."/>
            <person name="Kajiwara S."/>
            <person name="Itoh T."/>
            <person name="Iwasaki H."/>
        </authorList>
    </citation>
    <scope>NUCLEOTIDE SEQUENCE</scope>
    <source>
        <strain evidence="2">N6</strain>
    </source>
</reference>
<name>A0A8H3YFJ8_9TREE</name>
<dbReference type="InterPro" id="IPR021757">
    <property type="entry name" value="Ribosomal_mL46_N"/>
</dbReference>
<dbReference type="Pfam" id="PF11788">
    <property type="entry name" value="MRP-L46"/>
    <property type="match status" value="1"/>
</dbReference>
<evidence type="ECO:0000313" key="3">
    <source>
        <dbReference type="Proteomes" id="UP000620104"/>
    </source>
</evidence>
<sequence>MQRQTVTRVAQDAGGAARSLRFASTSASASASSASPPTPPLRAAMLLHRAPLLTPPPTPFEQSYYTYTSRLRLALSNPTPLDFYYKKGSLNERRFQRAQWLREREAFGERLAGKRVDVGDIPAEDEVTLEYRTEADAAAAAAAAASEARTRVERVGAGHVYLFVKDKRTSAWGLPTGALEGKEALHETAVRSVSDGLGKGMDTWLVTRKPIGLIENEGERTFIFKSRIIMGMPALPSTSPYAEYAWLTKDEAREVVGSEEQVWRRVEPLLN</sequence>
<dbReference type="GO" id="GO:0003735">
    <property type="term" value="F:structural constituent of ribosome"/>
    <property type="evidence" value="ECO:0007669"/>
    <property type="project" value="InterPro"/>
</dbReference>
<evidence type="ECO:0000313" key="2">
    <source>
        <dbReference type="EMBL" id="GHJ85766.1"/>
    </source>
</evidence>
<keyword evidence="3" id="KW-1185">Reference proteome</keyword>